<dbReference type="EMBL" id="JARBJD010000057">
    <property type="protein sequence ID" value="KAK2956359.1"/>
    <property type="molecule type" value="Genomic_DNA"/>
</dbReference>
<accession>A0ABQ9XY25</accession>
<name>A0ABQ9XY25_9EUKA</name>
<dbReference type="Proteomes" id="UP001281761">
    <property type="component" value="Unassembled WGS sequence"/>
</dbReference>
<organism evidence="1 2">
    <name type="scientific">Blattamonas nauphoetae</name>
    <dbReference type="NCBI Taxonomy" id="2049346"/>
    <lineage>
        <taxon>Eukaryota</taxon>
        <taxon>Metamonada</taxon>
        <taxon>Preaxostyla</taxon>
        <taxon>Oxymonadida</taxon>
        <taxon>Blattamonas</taxon>
    </lineage>
</organism>
<proteinExistence type="predicted"/>
<gene>
    <name evidence="1" type="ORF">BLNAU_8726</name>
</gene>
<reference evidence="1 2" key="1">
    <citation type="journal article" date="2022" name="bioRxiv">
        <title>Genomics of Preaxostyla Flagellates Illuminates Evolutionary Transitions and the Path Towards Mitochondrial Loss.</title>
        <authorList>
            <person name="Novak L.V.F."/>
            <person name="Treitli S.C."/>
            <person name="Pyrih J."/>
            <person name="Halakuc P."/>
            <person name="Pipaliya S.V."/>
            <person name="Vacek V."/>
            <person name="Brzon O."/>
            <person name="Soukal P."/>
            <person name="Eme L."/>
            <person name="Dacks J.B."/>
            <person name="Karnkowska A."/>
            <person name="Elias M."/>
            <person name="Hampl V."/>
        </authorList>
    </citation>
    <scope>NUCLEOTIDE SEQUENCE [LARGE SCALE GENOMIC DNA]</scope>
    <source>
        <strain evidence="1">NAU3</strain>
        <tissue evidence="1">Gut</tissue>
    </source>
</reference>
<protein>
    <submittedName>
        <fullName evidence="1">Uncharacterized protein</fullName>
    </submittedName>
</protein>
<sequence length="518" mass="59305">MTLPTNGSVGSSMTSELSILSGDLSPSASNCPPSWNLSKISSLLERLKYDDEKIIIHTLRELQKVASESLFFEPAIVDSLYLRYKDIIISQFMKIGNLSPLPAGVTTLARISLSHHLIIASKSLKALYNVAKRNLTTLTHLPSPIFPSSFPHQQYSGHSFLDALVFKLRIVFSEFQRNIPIDPSHLPKYTQLTTDDPFFIPDSISFCSYSWYLPLRLLLATPRIEVDSEIIRDLILFVKEALPTILANISNIDTLIASLPSDSTPTTSMTIILDDPSFPDLILNSLKLIHSVYRESTLTVITNIVVEFPRMRESFMTANLVGRMFETVDFVSLPLSESETIFQVTEFIACMLSPIGDDKDAQYDQYPHIRTSVFKPARQFITFIIHNSDKLILDEDDKASLNDRLCWIHRHINNMELQSDEHDADILSALVKWETRTMVEMENETRLWLVFQTLWSRTFAWIRNKPERQKRREVLLNEEGWEDACELQNVGREFATNQTLWVSWKGIRVELAFNLDEL</sequence>
<keyword evidence="2" id="KW-1185">Reference proteome</keyword>
<evidence type="ECO:0000313" key="2">
    <source>
        <dbReference type="Proteomes" id="UP001281761"/>
    </source>
</evidence>
<comment type="caution">
    <text evidence="1">The sequence shown here is derived from an EMBL/GenBank/DDBJ whole genome shotgun (WGS) entry which is preliminary data.</text>
</comment>
<evidence type="ECO:0000313" key="1">
    <source>
        <dbReference type="EMBL" id="KAK2956359.1"/>
    </source>
</evidence>